<sequence>MGQRLEKGESDGEREVEKEGRSKVRGFDFRCETAAGRKREAHGSNHSAQFLLGRLNHYLGSVTTFTLSGLTPAFRPTVSPLSRAGKNARYKRRDPRLKFSHPGLDGVLLIRDSHRLVSERACKSLPIVIKGLLRRKERD</sequence>
<accession>A0AAV4DVR9</accession>
<evidence type="ECO:0000256" key="1">
    <source>
        <dbReference type="SAM" id="MobiDB-lite"/>
    </source>
</evidence>
<comment type="caution">
    <text evidence="2">The sequence shown here is derived from an EMBL/GenBank/DDBJ whole genome shotgun (WGS) entry which is preliminary data.</text>
</comment>
<protein>
    <submittedName>
        <fullName evidence="2">Uncharacterized protein</fullName>
    </submittedName>
</protein>
<organism evidence="2 3">
    <name type="scientific">Plakobranchus ocellatus</name>
    <dbReference type="NCBI Taxonomy" id="259542"/>
    <lineage>
        <taxon>Eukaryota</taxon>
        <taxon>Metazoa</taxon>
        <taxon>Spiralia</taxon>
        <taxon>Lophotrochozoa</taxon>
        <taxon>Mollusca</taxon>
        <taxon>Gastropoda</taxon>
        <taxon>Heterobranchia</taxon>
        <taxon>Euthyneura</taxon>
        <taxon>Panpulmonata</taxon>
        <taxon>Sacoglossa</taxon>
        <taxon>Placobranchoidea</taxon>
        <taxon>Plakobranchidae</taxon>
        <taxon>Plakobranchus</taxon>
    </lineage>
</organism>
<gene>
    <name evidence="2" type="ORF">PoB_007485300</name>
</gene>
<reference evidence="2 3" key="1">
    <citation type="journal article" date="2021" name="Elife">
        <title>Chloroplast acquisition without the gene transfer in kleptoplastic sea slugs, Plakobranchus ocellatus.</title>
        <authorList>
            <person name="Maeda T."/>
            <person name="Takahashi S."/>
            <person name="Yoshida T."/>
            <person name="Shimamura S."/>
            <person name="Takaki Y."/>
            <person name="Nagai Y."/>
            <person name="Toyoda A."/>
            <person name="Suzuki Y."/>
            <person name="Arimoto A."/>
            <person name="Ishii H."/>
            <person name="Satoh N."/>
            <person name="Nishiyama T."/>
            <person name="Hasebe M."/>
            <person name="Maruyama T."/>
            <person name="Minagawa J."/>
            <person name="Obokata J."/>
            <person name="Shigenobu S."/>
        </authorList>
    </citation>
    <scope>NUCLEOTIDE SEQUENCE [LARGE SCALE GENOMIC DNA]</scope>
</reference>
<evidence type="ECO:0000313" key="2">
    <source>
        <dbReference type="EMBL" id="GFO48348.1"/>
    </source>
</evidence>
<dbReference type="AlphaFoldDB" id="A0AAV4DVR9"/>
<name>A0AAV4DVR9_9GAST</name>
<feature type="region of interest" description="Disordered" evidence="1">
    <location>
        <begin position="1"/>
        <end position="21"/>
    </location>
</feature>
<dbReference type="Proteomes" id="UP000735302">
    <property type="component" value="Unassembled WGS sequence"/>
</dbReference>
<evidence type="ECO:0000313" key="3">
    <source>
        <dbReference type="Proteomes" id="UP000735302"/>
    </source>
</evidence>
<dbReference type="EMBL" id="BLXT01008388">
    <property type="protein sequence ID" value="GFO48348.1"/>
    <property type="molecule type" value="Genomic_DNA"/>
</dbReference>
<keyword evidence="3" id="KW-1185">Reference proteome</keyword>
<proteinExistence type="predicted"/>